<evidence type="ECO:0000256" key="1">
    <source>
        <dbReference type="ARBA" id="ARBA00004340"/>
    </source>
</evidence>
<dbReference type="OrthoDB" id="126296at2759"/>
<reference evidence="6 7" key="1">
    <citation type="submission" date="2018-09" db="EMBL/GenBank/DDBJ databases">
        <title>Genomic investigation of the strawberry pathogen Phytophthora fragariae indicates pathogenicity is determined by transcriptional variation in three key races.</title>
        <authorList>
            <person name="Adams T.M."/>
            <person name="Armitage A.D."/>
            <person name="Sobczyk M.K."/>
            <person name="Bates H.J."/>
            <person name="Dunwell J.M."/>
            <person name="Nellist C.F."/>
            <person name="Harrison R.J."/>
        </authorList>
    </citation>
    <scope>NUCLEOTIDE SEQUENCE [LARGE SCALE GENOMIC DNA]</scope>
    <source>
        <strain evidence="6 7">SCRP324</strain>
    </source>
</reference>
<evidence type="ECO:0000313" key="6">
    <source>
        <dbReference type="EMBL" id="KAE9004808.1"/>
    </source>
</evidence>
<accession>A0A6A3KGX8</accession>
<sequence>MVKLFCAIAGVAGIVFSVKIDEGNTVAKLKKKIKKENKRRVKCDALDLQLFLAKRKTKESVKEEMDDDKEEWLTQLEALEGGIGTSGYKKLCPGAQLRDVGLVSGELGEVGRARPVCVEVGQCKMPTARV</sequence>
<evidence type="ECO:0000256" key="2">
    <source>
        <dbReference type="ARBA" id="ARBA00004613"/>
    </source>
</evidence>
<feature type="domain" description="Crinkler effector protein N-terminal" evidence="5">
    <location>
        <begin position="2"/>
        <end position="78"/>
    </location>
</feature>
<evidence type="ECO:0000256" key="4">
    <source>
        <dbReference type="SAM" id="SignalP"/>
    </source>
</evidence>
<dbReference type="Pfam" id="PF20147">
    <property type="entry name" value="Crinkler"/>
    <property type="match status" value="1"/>
</dbReference>
<gene>
    <name evidence="6" type="ORF">PR002_g16953</name>
</gene>
<dbReference type="GO" id="GO:0005576">
    <property type="term" value="C:extracellular region"/>
    <property type="evidence" value="ECO:0007669"/>
    <property type="project" value="UniProtKB-SubCell"/>
</dbReference>
<feature type="signal peptide" evidence="4">
    <location>
        <begin position="1"/>
        <end position="17"/>
    </location>
</feature>
<dbReference type="GO" id="GO:0043657">
    <property type="term" value="C:host cell"/>
    <property type="evidence" value="ECO:0007669"/>
    <property type="project" value="UniProtKB-SubCell"/>
</dbReference>
<feature type="chain" id="PRO_5025420837" description="Crinkler effector protein N-terminal domain-containing protein" evidence="4">
    <location>
        <begin position="18"/>
        <end position="130"/>
    </location>
</feature>
<comment type="caution">
    <text evidence="6">The sequence shown here is derived from an EMBL/GenBank/DDBJ whole genome shotgun (WGS) entry which is preliminary data.</text>
</comment>
<evidence type="ECO:0000313" key="7">
    <source>
        <dbReference type="Proteomes" id="UP000435112"/>
    </source>
</evidence>
<proteinExistence type="predicted"/>
<protein>
    <recommendedName>
        <fullName evidence="5">Crinkler effector protein N-terminal domain-containing protein</fullName>
    </recommendedName>
</protein>
<dbReference type="EMBL" id="QXFU01001329">
    <property type="protein sequence ID" value="KAE9004808.1"/>
    <property type="molecule type" value="Genomic_DNA"/>
</dbReference>
<keyword evidence="3" id="KW-0964">Secreted</keyword>
<evidence type="ECO:0000256" key="3">
    <source>
        <dbReference type="ARBA" id="ARBA00022525"/>
    </source>
</evidence>
<name>A0A6A3KGX8_9STRA</name>
<comment type="subcellular location">
    <subcellularLocation>
        <location evidence="1">Host cell</location>
    </subcellularLocation>
    <subcellularLocation>
        <location evidence="2">Secreted</location>
    </subcellularLocation>
</comment>
<organism evidence="6 7">
    <name type="scientific">Phytophthora rubi</name>
    <dbReference type="NCBI Taxonomy" id="129364"/>
    <lineage>
        <taxon>Eukaryota</taxon>
        <taxon>Sar</taxon>
        <taxon>Stramenopiles</taxon>
        <taxon>Oomycota</taxon>
        <taxon>Peronosporomycetes</taxon>
        <taxon>Peronosporales</taxon>
        <taxon>Peronosporaceae</taxon>
        <taxon>Phytophthora</taxon>
    </lineage>
</organism>
<dbReference type="InterPro" id="IPR045379">
    <property type="entry name" value="Crinkler_N"/>
</dbReference>
<dbReference type="AlphaFoldDB" id="A0A6A3KGX8"/>
<evidence type="ECO:0000259" key="5">
    <source>
        <dbReference type="Pfam" id="PF20147"/>
    </source>
</evidence>
<keyword evidence="4" id="KW-0732">Signal</keyword>
<dbReference type="Proteomes" id="UP000435112">
    <property type="component" value="Unassembled WGS sequence"/>
</dbReference>